<sequence>MVVQIDGQDDLLSVFEVRSSSINNFRTLSAQLRMIEHRFAGLRHVPLKLQMWKASNVASNYQPFDLLRLSVNAASDADAMATVKLARDAASAQGLVDEFDEVFTGAAGEQDPMETLSDDFQLVSDFYEPTRVTRRVAQRRIESVTAAGAATEAAKDSAGSVIADAVRRASESRAKTNEPESVEP</sequence>
<accession>A0ABU1VK68</accession>
<dbReference type="EMBL" id="JAVDWE010000034">
    <property type="protein sequence ID" value="MDR7097573.1"/>
    <property type="molecule type" value="Genomic_DNA"/>
</dbReference>
<reference evidence="1 2" key="1">
    <citation type="submission" date="2023-07" db="EMBL/GenBank/DDBJ databases">
        <title>Sorghum-associated microbial communities from plants grown in Nebraska, USA.</title>
        <authorList>
            <person name="Schachtman D."/>
        </authorList>
    </citation>
    <scope>NUCLEOTIDE SEQUENCE [LARGE SCALE GENOMIC DNA]</scope>
    <source>
        <strain evidence="1 2">BE240</strain>
    </source>
</reference>
<organism evidence="1 2">
    <name type="scientific">Hydrogenophaga laconesensis</name>
    <dbReference type="NCBI Taxonomy" id="1805971"/>
    <lineage>
        <taxon>Bacteria</taxon>
        <taxon>Pseudomonadati</taxon>
        <taxon>Pseudomonadota</taxon>
        <taxon>Betaproteobacteria</taxon>
        <taxon>Burkholderiales</taxon>
        <taxon>Comamonadaceae</taxon>
        <taxon>Hydrogenophaga</taxon>
    </lineage>
</organism>
<name>A0ABU1VK68_9BURK</name>
<dbReference type="Proteomes" id="UP001265550">
    <property type="component" value="Unassembled WGS sequence"/>
</dbReference>
<dbReference type="Pfam" id="PF18897">
    <property type="entry name" value="Gp3-like"/>
    <property type="match status" value="1"/>
</dbReference>
<comment type="caution">
    <text evidence="1">The sequence shown here is derived from an EMBL/GenBank/DDBJ whole genome shotgun (WGS) entry which is preliminary data.</text>
</comment>
<proteinExistence type="predicted"/>
<gene>
    <name evidence="1" type="ORF">J2X09_005349</name>
</gene>
<keyword evidence="2" id="KW-1185">Reference proteome</keyword>
<dbReference type="InterPro" id="IPR043991">
    <property type="entry name" value="Gp3-like"/>
</dbReference>
<evidence type="ECO:0000313" key="2">
    <source>
        <dbReference type="Proteomes" id="UP001265550"/>
    </source>
</evidence>
<evidence type="ECO:0000313" key="1">
    <source>
        <dbReference type="EMBL" id="MDR7097573.1"/>
    </source>
</evidence>
<protein>
    <submittedName>
        <fullName evidence="1">Uncharacterized protein</fullName>
    </submittedName>
</protein>